<protein>
    <submittedName>
        <fullName evidence="2">Uncharacterized protein</fullName>
    </submittedName>
</protein>
<evidence type="ECO:0000313" key="2">
    <source>
        <dbReference type="EMBL" id="KAK3170282.1"/>
    </source>
</evidence>
<comment type="caution">
    <text evidence="2">The sequence shown here is derived from an EMBL/GenBank/DDBJ whole genome shotgun (WGS) entry which is preliminary data.</text>
</comment>
<sequence length="130" mass="14193">MPLSNGEAAQRPSSVTVIWLGLLLKPVLDLVFVREVGDLADAMLVELNNVEDCTVEEFDPVFVEEISGLIGTVPIEPNEVEDSAALMFVPELVFDEEIVEIGAVVLVEFNKVEDGASNIYGFPHAFAFLQ</sequence>
<dbReference type="AlphaFoldDB" id="A0AAD9Z4R6"/>
<keyword evidence="3" id="KW-1185">Reference proteome</keyword>
<gene>
    <name evidence="2" type="ORF">OEA41_009669</name>
</gene>
<name>A0AAD9Z4R6_9LECA</name>
<organism evidence="2 3">
    <name type="scientific">Lepraria neglecta</name>
    <dbReference type="NCBI Taxonomy" id="209136"/>
    <lineage>
        <taxon>Eukaryota</taxon>
        <taxon>Fungi</taxon>
        <taxon>Dikarya</taxon>
        <taxon>Ascomycota</taxon>
        <taxon>Pezizomycotina</taxon>
        <taxon>Lecanoromycetes</taxon>
        <taxon>OSLEUM clade</taxon>
        <taxon>Lecanoromycetidae</taxon>
        <taxon>Lecanorales</taxon>
        <taxon>Lecanorineae</taxon>
        <taxon>Stereocaulaceae</taxon>
        <taxon>Lepraria</taxon>
    </lineage>
</organism>
<dbReference type="EMBL" id="JASNWA010000009">
    <property type="protein sequence ID" value="KAK3170282.1"/>
    <property type="molecule type" value="Genomic_DNA"/>
</dbReference>
<feature type="signal peptide" evidence="1">
    <location>
        <begin position="1"/>
        <end position="29"/>
    </location>
</feature>
<proteinExistence type="predicted"/>
<evidence type="ECO:0000256" key="1">
    <source>
        <dbReference type="SAM" id="SignalP"/>
    </source>
</evidence>
<keyword evidence="1" id="KW-0732">Signal</keyword>
<reference evidence="2" key="1">
    <citation type="submission" date="2022-11" db="EMBL/GenBank/DDBJ databases">
        <title>Chromosomal genome sequence assembly and mating type (MAT) locus characterization of the leprose asexual lichenized fungus Lepraria neglecta (Nyl.) Erichsen.</title>
        <authorList>
            <person name="Allen J.L."/>
            <person name="Pfeffer B."/>
        </authorList>
    </citation>
    <scope>NUCLEOTIDE SEQUENCE</scope>
    <source>
        <strain evidence="2">Allen 5258</strain>
    </source>
</reference>
<evidence type="ECO:0000313" key="3">
    <source>
        <dbReference type="Proteomes" id="UP001276659"/>
    </source>
</evidence>
<accession>A0AAD9Z4R6</accession>
<feature type="chain" id="PRO_5042268771" evidence="1">
    <location>
        <begin position="30"/>
        <end position="130"/>
    </location>
</feature>
<dbReference type="Proteomes" id="UP001276659">
    <property type="component" value="Unassembled WGS sequence"/>
</dbReference>